<evidence type="ECO:0000256" key="1">
    <source>
        <dbReference type="ARBA" id="ARBA00004651"/>
    </source>
</evidence>
<dbReference type="InterPro" id="IPR013525">
    <property type="entry name" value="ABC2_TM"/>
</dbReference>
<dbReference type="PANTHER" id="PTHR30294:SF29">
    <property type="entry name" value="MULTIDRUG ABC TRANSPORTER PERMEASE YBHS-RELATED"/>
    <property type="match status" value="1"/>
</dbReference>
<comment type="caution">
    <text evidence="8">The sequence shown here is derived from an EMBL/GenBank/DDBJ whole genome shotgun (WGS) entry which is preliminary data.</text>
</comment>
<feature type="transmembrane region" description="Helical" evidence="6">
    <location>
        <begin position="197"/>
        <end position="219"/>
    </location>
</feature>
<gene>
    <name evidence="8" type="ORF">H9661_04060</name>
</gene>
<accession>A0ABR8PQT6</accession>
<dbReference type="Proteomes" id="UP000627781">
    <property type="component" value="Unassembled WGS sequence"/>
</dbReference>
<evidence type="ECO:0000256" key="2">
    <source>
        <dbReference type="ARBA" id="ARBA00022475"/>
    </source>
</evidence>
<dbReference type="Gene3D" id="3.40.1710.10">
    <property type="entry name" value="abc type-2 transporter like domain"/>
    <property type="match status" value="1"/>
</dbReference>
<sequence length="343" mass="38305">MKRYLKNPLIIIMSFVFPVAMAIGIMGDSNDNSKVIGIIDSDKSEYSENLIGNLSDNYKVITYTGIAEENFDALRNNQVGALYVIDNGFQKNIQNKVAPQIKAYKKQDESGAIIAENTIDKYIKEKLQDNFNVSKNLISTSIEKDESKDNTDFIIATLMICYFMMIGSSIITEDIIKLKACKVLKRTIVTPNSDRQILGGMFLGTFIIQAILSSVAFIVVSEVITLSNMNILLGILVITLCSLVSTSIIVATNRWIKIPSMANLTVVMVSLISFILGIMNMSLLEFSNVPNIFIRLSLISPFYWFIEILNNVSLIKAIFVLILTSLVFFTCGSFKLRGFIEED</sequence>
<dbReference type="Pfam" id="PF12698">
    <property type="entry name" value="ABC2_membrane_3"/>
    <property type="match status" value="1"/>
</dbReference>
<feature type="transmembrane region" description="Helical" evidence="6">
    <location>
        <begin position="153"/>
        <end position="176"/>
    </location>
</feature>
<keyword evidence="2" id="KW-1003">Cell membrane</keyword>
<evidence type="ECO:0000256" key="4">
    <source>
        <dbReference type="ARBA" id="ARBA00022989"/>
    </source>
</evidence>
<dbReference type="EMBL" id="JACSRA010000004">
    <property type="protein sequence ID" value="MBD7910528.1"/>
    <property type="molecule type" value="Genomic_DNA"/>
</dbReference>
<feature type="transmembrane region" description="Helical" evidence="6">
    <location>
        <begin position="231"/>
        <end position="252"/>
    </location>
</feature>
<evidence type="ECO:0000256" key="3">
    <source>
        <dbReference type="ARBA" id="ARBA00022692"/>
    </source>
</evidence>
<evidence type="ECO:0000313" key="8">
    <source>
        <dbReference type="EMBL" id="MBD7910528.1"/>
    </source>
</evidence>
<evidence type="ECO:0000259" key="7">
    <source>
        <dbReference type="Pfam" id="PF12698"/>
    </source>
</evidence>
<protein>
    <submittedName>
        <fullName evidence="8">ABC transporter permease</fullName>
    </submittedName>
</protein>
<organism evidence="8 9">
    <name type="scientific">Clostridium cibarium</name>
    <dbReference type="NCBI Taxonomy" id="2762247"/>
    <lineage>
        <taxon>Bacteria</taxon>
        <taxon>Bacillati</taxon>
        <taxon>Bacillota</taxon>
        <taxon>Clostridia</taxon>
        <taxon>Eubacteriales</taxon>
        <taxon>Clostridiaceae</taxon>
        <taxon>Clostridium</taxon>
    </lineage>
</organism>
<proteinExistence type="predicted"/>
<keyword evidence="3 6" id="KW-0812">Transmembrane</keyword>
<evidence type="ECO:0000256" key="6">
    <source>
        <dbReference type="SAM" id="Phobius"/>
    </source>
</evidence>
<reference evidence="8 9" key="1">
    <citation type="submission" date="2020-08" db="EMBL/GenBank/DDBJ databases">
        <title>A Genomic Blueprint of the Chicken Gut Microbiome.</title>
        <authorList>
            <person name="Gilroy R."/>
            <person name="Ravi A."/>
            <person name="Getino M."/>
            <person name="Pursley I."/>
            <person name="Horton D.L."/>
            <person name="Alikhan N.-F."/>
            <person name="Baker D."/>
            <person name="Gharbi K."/>
            <person name="Hall N."/>
            <person name="Watson M."/>
            <person name="Adriaenssens E.M."/>
            <person name="Foster-Nyarko E."/>
            <person name="Jarju S."/>
            <person name="Secka A."/>
            <person name="Antonio M."/>
            <person name="Oren A."/>
            <person name="Chaudhuri R."/>
            <person name="La Ragione R.M."/>
            <person name="Hildebrand F."/>
            <person name="Pallen M.J."/>
        </authorList>
    </citation>
    <scope>NUCLEOTIDE SEQUENCE [LARGE SCALE GENOMIC DNA]</scope>
    <source>
        <strain evidence="8 9">Sa3CVN1</strain>
    </source>
</reference>
<dbReference type="PANTHER" id="PTHR30294">
    <property type="entry name" value="MEMBRANE COMPONENT OF ABC TRANSPORTER YHHJ-RELATED"/>
    <property type="match status" value="1"/>
</dbReference>
<keyword evidence="4 6" id="KW-1133">Transmembrane helix</keyword>
<keyword evidence="5 6" id="KW-0472">Membrane</keyword>
<comment type="subcellular location">
    <subcellularLocation>
        <location evidence="1">Cell membrane</location>
        <topology evidence="1">Multi-pass membrane protein</topology>
    </subcellularLocation>
</comment>
<feature type="transmembrane region" description="Helical" evidence="6">
    <location>
        <begin position="264"/>
        <end position="283"/>
    </location>
</feature>
<keyword evidence="9" id="KW-1185">Reference proteome</keyword>
<evidence type="ECO:0000313" key="9">
    <source>
        <dbReference type="Proteomes" id="UP000627781"/>
    </source>
</evidence>
<evidence type="ECO:0000256" key="5">
    <source>
        <dbReference type="ARBA" id="ARBA00023136"/>
    </source>
</evidence>
<dbReference type="InterPro" id="IPR051449">
    <property type="entry name" value="ABC-2_transporter_component"/>
</dbReference>
<feature type="domain" description="ABC-2 type transporter transmembrane" evidence="7">
    <location>
        <begin position="10"/>
        <end position="330"/>
    </location>
</feature>
<name>A0ABR8PQT6_9CLOT</name>